<gene>
    <name evidence="1" type="ORF">BCR33DRAFT_761497</name>
</gene>
<reference evidence="1 2" key="1">
    <citation type="submission" date="2016-07" db="EMBL/GenBank/DDBJ databases">
        <title>Pervasive Adenine N6-methylation of Active Genes in Fungi.</title>
        <authorList>
            <consortium name="DOE Joint Genome Institute"/>
            <person name="Mondo S.J."/>
            <person name="Dannebaum R.O."/>
            <person name="Kuo R.C."/>
            <person name="Labutti K."/>
            <person name="Haridas S."/>
            <person name="Kuo A."/>
            <person name="Salamov A."/>
            <person name="Ahrendt S.R."/>
            <person name="Lipzen A."/>
            <person name="Sullivan W."/>
            <person name="Andreopoulos W.B."/>
            <person name="Clum A."/>
            <person name="Lindquist E."/>
            <person name="Daum C."/>
            <person name="Ramamoorthy G.K."/>
            <person name="Gryganskyi A."/>
            <person name="Culley D."/>
            <person name="Magnuson J.K."/>
            <person name="James T.Y."/>
            <person name="O'Malley M.A."/>
            <person name="Stajich J.E."/>
            <person name="Spatafora J.W."/>
            <person name="Visel A."/>
            <person name="Grigoriev I.V."/>
        </authorList>
    </citation>
    <scope>NUCLEOTIDE SEQUENCE [LARGE SCALE GENOMIC DNA]</scope>
    <source>
        <strain evidence="1 2">JEL800</strain>
    </source>
</reference>
<dbReference type="AlphaFoldDB" id="A0A1Y2D1V7"/>
<evidence type="ECO:0000313" key="2">
    <source>
        <dbReference type="Proteomes" id="UP000193642"/>
    </source>
</evidence>
<sequence>MDPGYIYTSLRHTSREKVPVSVLLRHLAKSPRFPETRKGVGKVDVEEAVVNRELWYKLAHTIVSTRSNVMERRGSGQVLVLLLTWFRLPRREFLGFVRKELGKGWLYDAVMASLQVAFTIKLVRWQTQLEKEVLKEKIGLLVAAAGLMSVFGEFVRRVDDERRGIWIRGISRGIRECYKVAIGCVEVDGGVPDEISTACMGLLASLPFLIRPGDTEGMNDVDWDTVEEIACQYPCWQTRDMAHHTMRKLDVVLRKAGINTNRVAASWKQACVRKQMHPCMVSVVVE</sequence>
<organism evidence="1 2">
    <name type="scientific">Rhizoclosmatium globosum</name>
    <dbReference type="NCBI Taxonomy" id="329046"/>
    <lineage>
        <taxon>Eukaryota</taxon>
        <taxon>Fungi</taxon>
        <taxon>Fungi incertae sedis</taxon>
        <taxon>Chytridiomycota</taxon>
        <taxon>Chytridiomycota incertae sedis</taxon>
        <taxon>Chytridiomycetes</taxon>
        <taxon>Chytridiales</taxon>
        <taxon>Chytriomycetaceae</taxon>
        <taxon>Rhizoclosmatium</taxon>
    </lineage>
</organism>
<comment type="caution">
    <text evidence="1">The sequence shown here is derived from an EMBL/GenBank/DDBJ whole genome shotgun (WGS) entry which is preliminary data.</text>
</comment>
<evidence type="ECO:0000313" key="1">
    <source>
        <dbReference type="EMBL" id="ORY53271.1"/>
    </source>
</evidence>
<keyword evidence="2" id="KW-1185">Reference proteome</keyword>
<dbReference type="Proteomes" id="UP000193642">
    <property type="component" value="Unassembled WGS sequence"/>
</dbReference>
<dbReference type="EMBL" id="MCGO01000002">
    <property type="protein sequence ID" value="ORY53271.1"/>
    <property type="molecule type" value="Genomic_DNA"/>
</dbReference>
<name>A0A1Y2D1V7_9FUNG</name>
<accession>A0A1Y2D1V7</accession>
<dbReference type="OrthoDB" id="2147065at2759"/>
<proteinExistence type="predicted"/>
<protein>
    <submittedName>
        <fullName evidence="1">Uncharacterized protein</fullName>
    </submittedName>
</protein>